<accession>A0A972NKC0</accession>
<evidence type="ECO:0000313" key="2">
    <source>
        <dbReference type="EMBL" id="NPT55038.1"/>
    </source>
</evidence>
<feature type="signal peptide" evidence="1">
    <location>
        <begin position="1"/>
        <end position="19"/>
    </location>
</feature>
<protein>
    <submittedName>
        <fullName evidence="2">DUF4148 domain-containing protein</fullName>
    </submittedName>
</protein>
<dbReference type="Pfam" id="PF13663">
    <property type="entry name" value="DUF4148"/>
    <property type="match status" value="1"/>
</dbReference>
<dbReference type="AlphaFoldDB" id="A0A972NKC0"/>
<dbReference type="InterPro" id="IPR025421">
    <property type="entry name" value="DUF4148"/>
</dbReference>
<reference evidence="2 3" key="1">
    <citation type="submission" date="2019-11" db="EMBL/GenBank/DDBJ databases">
        <title>Metabolism of dissolved organic matter in forest soils.</title>
        <authorList>
            <person name="Cyle K.T."/>
            <person name="Wilhelm R.C."/>
            <person name="Martinez C.E."/>
        </authorList>
    </citation>
    <scope>NUCLEOTIDE SEQUENCE [LARGE SCALE GENOMIC DNA]</scope>
    <source>
        <strain evidence="2 3">5N</strain>
    </source>
</reference>
<gene>
    <name evidence="2" type="ORF">GNZ13_10545</name>
</gene>
<evidence type="ECO:0000256" key="1">
    <source>
        <dbReference type="SAM" id="SignalP"/>
    </source>
</evidence>
<organism evidence="2 3">
    <name type="scientific">Paraburkholderia elongata</name>
    <dbReference type="NCBI Taxonomy" id="2675747"/>
    <lineage>
        <taxon>Bacteria</taxon>
        <taxon>Pseudomonadati</taxon>
        <taxon>Pseudomonadota</taxon>
        <taxon>Betaproteobacteria</taxon>
        <taxon>Burkholderiales</taxon>
        <taxon>Burkholderiaceae</taxon>
        <taxon>Paraburkholderia</taxon>
    </lineage>
</organism>
<proteinExistence type="predicted"/>
<dbReference type="Proteomes" id="UP000655523">
    <property type="component" value="Unassembled WGS sequence"/>
</dbReference>
<name>A0A972NKC0_9BURK</name>
<evidence type="ECO:0000313" key="3">
    <source>
        <dbReference type="Proteomes" id="UP000655523"/>
    </source>
</evidence>
<keyword evidence="3" id="KW-1185">Reference proteome</keyword>
<comment type="caution">
    <text evidence="2">The sequence shown here is derived from an EMBL/GenBank/DDBJ whole genome shotgun (WGS) entry which is preliminary data.</text>
</comment>
<dbReference type="EMBL" id="WOEZ01000046">
    <property type="protein sequence ID" value="NPT55038.1"/>
    <property type="molecule type" value="Genomic_DNA"/>
</dbReference>
<feature type="chain" id="PRO_5038122945" evidence="1">
    <location>
        <begin position="20"/>
        <end position="97"/>
    </location>
</feature>
<keyword evidence="1" id="KW-0732">Signal</keyword>
<sequence length="97" mass="10829">MARCIATITLLTAGVSAFAAPTLTLQQCNDYPFVRLQGPVTHRQLINELKELEEFGYDPSADDELYPDNLNMAQRRLWEQYAADCPQQSAIATAPAR</sequence>